<sequence>MAATGGGNEKCLTRSLRFKGPITITINHDLVTAKKIQLKPQLCKFLGIPLVAPRGDIPILITKFLKFYQHQSPGIGKDWTWEENLKATLHGMTADDGKVDRLWPFCAAEVYFLS</sequence>
<dbReference type="AlphaFoldDB" id="A0AAV6M8K4"/>
<gene>
    <name evidence="1" type="ORF">SDJN03_24679</name>
</gene>
<dbReference type="Proteomes" id="UP000685013">
    <property type="component" value="Chromosome 16"/>
</dbReference>
<keyword evidence="2" id="KW-1185">Reference proteome</keyword>
<feature type="non-terminal residue" evidence="1">
    <location>
        <position position="1"/>
    </location>
</feature>
<organism evidence="1 2">
    <name type="scientific">Cucurbita argyrosperma subsp. sororia</name>
    <dbReference type="NCBI Taxonomy" id="37648"/>
    <lineage>
        <taxon>Eukaryota</taxon>
        <taxon>Viridiplantae</taxon>
        <taxon>Streptophyta</taxon>
        <taxon>Embryophyta</taxon>
        <taxon>Tracheophyta</taxon>
        <taxon>Spermatophyta</taxon>
        <taxon>Magnoliopsida</taxon>
        <taxon>eudicotyledons</taxon>
        <taxon>Gunneridae</taxon>
        <taxon>Pentapetalae</taxon>
        <taxon>rosids</taxon>
        <taxon>fabids</taxon>
        <taxon>Cucurbitales</taxon>
        <taxon>Cucurbitaceae</taxon>
        <taxon>Cucurbiteae</taxon>
        <taxon>Cucurbita</taxon>
    </lineage>
</organism>
<proteinExistence type="predicted"/>
<comment type="caution">
    <text evidence="1">The sequence shown here is derived from an EMBL/GenBank/DDBJ whole genome shotgun (WGS) entry which is preliminary data.</text>
</comment>
<reference evidence="1 2" key="1">
    <citation type="journal article" date="2021" name="Hortic Res">
        <title>The domestication of Cucurbita argyrosperma as revealed by the genome of its wild relative.</title>
        <authorList>
            <person name="Barrera-Redondo J."/>
            <person name="Sanchez-de la Vega G."/>
            <person name="Aguirre-Liguori J.A."/>
            <person name="Castellanos-Morales G."/>
            <person name="Gutierrez-Guerrero Y.T."/>
            <person name="Aguirre-Dugua X."/>
            <person name="Aguirre-Planter E."/>
            <person name="Tenaillon M.I."/>
            <person name="Lira-Saade R."/>
            <person name="Eguiarte L.E."/>
        </authorList>
    </citation>
    <scope>NUCLEOTIDE SEQUENCE [LARGE SCALE GENOMIC DNA]</scope>
    <source>
        <strain evidence="1">JBR-2021</strain>
    </source>
</reference>
<dbReference type="EMBL" id="JAGKQH010000016">
    <property type="protein sequence ID" value="KAG6577105.1"/>
    <property type="molecule type" value="Genomic_DNA"/>
</dbReference>
<accession>A0AAV6M8K4</accession>
<evidence type="ECO:0000313" key="1">
    <source>
        <dbReference type="EMBL" id="KAG6577105.1"/>
    </source>
</evidence>
<name>A0AAV6M8K4_9ROSI</name>
<protein>
    <submittedName>
        <fullName evidence="1">Uncharacterized protein</fullName>
    </submittedName>
</protein>
<evidence type="ECO:0000313" key="2">
    <source>
        <dbReference type="Proteomes" id="UP000685013"/>
    </source>
</evidence>